<evidence type="ECO:0000256" key="2">
    <source>
        <dbReference type="ARBA" id="ARBA00010519"/>
    </source>
</evidence>
<evidence type="ECO:0000256" key="8">
    <source>
        <dbReference type="ARBA" id="ARBA00023136"/>
    </source>
</evidence>
<keyword evidence="8 10" id="KW-0472">Membrane</keyword>
<feature type="transmembrane region" description="Helical" evidence="10">
    <location>
        <begin position="57"/>
        <end position="80"/>
    </location>
</feature>
<evidence type="ECO:0000256" key="10">
    <source>
        <dbReference type="SAM" id="Phobius"/>
    </source>
</evidence>
<evidence type="ECO:0000256" key="9">
    <source>
        <dbReference type="ARBA" id="ARBA00031586"/>
    </source>
</evidence>
<proteinExistence type="inferred from homology"/>
<sequence length="96" mass="10441">MGLFFGDFFFIFFGLVMGVACVVCQRRSFLGVLLSLEIFTLILFSLFFVVWGGMCEVLGLSLIFLCMSVCVVSVSLGLVVKLVRSSGGDYVSGLCL</sequence>
<dbReference type="EMBL" id="MK421959">
    <property type="protein sequence ID" value="QCX42048.1"/>
    <property type="molecule type" value="Genomic_DNA"/>
</dbReference>
<geneLocation type="mitochondrion" evidence="11"/>
<evidence type="ECO:0000256" key="5">
    <source>
        <dbReference type="ARBA" id="ARBA00022967"/>
    </source>
</evidence>
<feature type="transmembrane region" description="Helical" evidence="10">
    <location>
        <begin position="6"/>
        <end position="23"/>
    </location>
</feature>
<evidence type="ECO:0000256" key="7">
    <source>
        <dbReference type="ARBA" id="ARBA00023027"/>
    </source>
</evidence>
<dbReference type="GO" id="GO:0016020">
    <property type="term" value="C:membrane"/>
    <property type="evidence" value="ECO:0007669"/>
    <property type="project" value="UniProtKB-SubCell"/>
</dbReference>
<accession>A0A4Y5QSV3</accession>
<dbReference type="AlphaFoldDB" id="A0A4Y5QSV3"/>
<feature type="transmembrane region" description="Helical" evidence="10">
    <location>
        <begin position="30"/>
        <end position="51"/>
    </location>
</feature>
<comment type="subcellular location">
    <subcellularLocation>
        <location evidence="1">Membrane</location>
        <topology evidence="1">Multi-pass membrane protein</topology>
    </subcellularLocation>
</comment>
<organism evidence="11">
    <name type="scientific">Margaritifera margaritifera</name>
    <name type="common">freshwater pearlshell mussel</name>
    <dbReference type="NCBI Taxonomy" id="2505931"/>
    <lineage>
        <taxon>Eukaryota</taxon>
        <taxon>Metazoa</taxon>
        <taxon>Spiralia</taxon>
        <taxon>Lophotrochozoa</taxon>
        <taxon>Mollusca</taxon>
        <taxon>Bivalvia</taxon>
        <taxon>Autobranchia</taxon>
        <taxon>Heteroconchia</taxon>
        <taxon>Palaeoheterodonta</taxon>
        <taxon>Unionida</taxon>
        <taxon>Unionoidea</taxon>
        <taxon>Margaritiferidae</taxon>
        <taxon>Margaritifera</taxon>
    </lineage>
</organism>
<evidence type="ECO:0000313" key="11">
    <source>
        <dbReference type="EMBL" id="QCX42048.1"/>
    </source>
</evidence>
<keyword evidence="5" id="KW-1278">Translocase</keyword>
<reference evidence="11" key="1">
    <citation type="journal article" date="2019" name="Mitochondrial DNA Part B Resour">
        <title>The male and female complete mitochondrial genomes of the threatened freshwater pearl mussel Margaritifera margaritifera (Linnaeus, 1758) (Bivalvia: Margaritiferidae).</title>
        <authorList>
            <person name="Gomes-Dos-Santos A."/>
            <person name="Froufe E."/>
            <person name="Amaro R."/>
            <person name="Ondina P."/>
            <person name="Breton S."/>
            <person name="Guerra D."/>
            <person name="Aldridge D.C."/>
            <person name="Bolotov I.N."/>
            <person name="Vikhrev I.V."/>
            <person name="Gan H.M."/>
            <person name="Goncalves D.V."/>
            <person name="Bogan A.E."/>
            <person name="Sousa R."/>
            <person name="Stewart D."/>
            <person name="Teixeira A."/>
            <person name="Varandas S."/>
            <person name="Zanatta D."/>
            <person name="Lopes-Lima M."/>
        </authorList>
    </citation>
    <scope>NUCLEOTIDE SEQUENCE</scope>
</reference>
<protein>
    <recommendedName>
        <fullName evidence="3">NADH-ubiquinone oxidoreductase chain 4L</fullName>
    </recommendedName>
    <alternativeName>
        <fullName evidence="9">NADH dehydrogenase subunit 4L</fullName>
    </alternativeName>
</protein>
<dbReference type="Pfam" id="PF00420">
    <property type="entry name" value="Oxidored_q2"/>
    <property type="match status" value="1"/>
</dbReference>
<dbReference type="Gene3D" id="1.10.287.3510">
    <property type="match status" value="1"/>
</dbReference>
<keyword evidence="7" id="KW-0520">NAD</keyword>
<dbReference type="InterPro" id="IPR039428">
    <property type="entry name" value="NUOK/Mnh_C1-like"/>
</dbReference>
<evidence type="ECO:0000256" key="1">
    <source>
        <dbReference type="ARBA" id="ARBA00004141"/>
    </source>
</evidence>
<keyword evidence="11" id="KW-0496">Mitochondrion</keyword>
<keyword evidence="6 10" id="KW-1133">Transmembrane helix</keyword>
<evidence type="ECO:0000256" key="6">
    <source>
        <dbReference type="ARBA" id="ARBA00022989"/>
    </source>
</evidence>
<evidence type="ECO:0000256" key="4">
    <source>
        <dbReference type="ARBA" id="ARBA00022692"/>
    </source>
</evidence>
<name>A0A4Y5QSV3_9BIVA</name>
<comment type="similarity">
    <text evidence="2">Belongs to the complex I subunit 4L family.</text>
</comment>
<keyword evidence="4 10" id="KW-0812">Transmembrane</keyword>
<evidence type="ECO:0000256" key="3">
    <source>
        <dbReference type="ARBA" id="ARBA00016612"/>
    </source>
</evidence>
<gene>
    <name evidence="11" type="primary">nad4l</name>
</gene>